<sequence length="93" mass="10158">MTRSPSGSSGRAAEALLYDLRGLKCPLPALKTRRRLSHMRPGERLIVETSDPLAGIDIPHLCTQDGHTLLDTRTTEGGHRFLIERGTGRPAEA</sequence>
<dbReference type="AlphaFoldDB" id="A0A506U6S4"/>
<dbReference type="CDD" id="cd00291">
    <property type="entry name" value="SirA_YedF_YeeD"/>
    <property type="match status" value="1"/>
</dbReference>
<dbReference type="InterPro" id="IPR001455">
    <property type="entry name" value="TusA-like"/>
</dbReference>
<dbReference type="OrthoDB" id="9797551at2"/>
<evidence type="ECO:0000313" key="4">
    <source>
        <dbReference type="Proteomes" id="UP000320314"/>
    </source>
</evidence>
<proteinExistence type="inferred from homology"/>
<comment type="caution">
    <text evidence="3">The sequence shown here is derived from an EMBL/GenBank/DDBJ whole genome shotgun (WGS) entry which is preliminary data.</text>
</comment>
<name>A0A506U6S4_9HYPH</name>
<gene>
    <name evidence="3" type="ORF">FJU11_08750</name>
</gene>
<dbReference type="RefSeq" id="WP_141166667.1">
    <property type="nucleotide sequence ID" value="NZ_VHLH01000014.1"/>
</dbReference>
<reference evidence="3 4" key="1">
    <citation type="submission" date="2019-06" db="EMBL/GenBank/DDBJ databases">
        <authorList>
            <person name="Li M."/>
        </authorList>
    </citation>
    <scope>NUCLEOTIDE SEQUENCE [LARGE SCALE GENOMIC DNA]</scope>
    <source>
        <strain evidence="3 4">BGMRC6574</strain>
    </source>
</reference>
<feature type="domain" description="UPF0033" evidence="2">
    <location>
        <begin position="19"/>
        <end position="85"/>
    </location>
</feature>
<dbReference type="PANTHER" id="PTHR33279:SF6">
    <property type="entry name" value="SULFUR CARRIER PROTEIN YEDF-RELATED"/>
    <property type="match status" value="1"/>
</dbReference>
<organism evidence="3 4">
    <name type="scientific">Pararhizobium mangrovi</name>
    <dbReference type="NCBI Taxonomy" id="2590452"/>
    <lineage>
        <taxon>Bacteria</taxon>
        <taxon>Pseudomonadati</taxon>
        <taxon>Pseudomonadota</taxon>
        <taxon>Alphaproteobacteria</taxon>
        <taxon>Hyphomicrobiales</taxon>
        <taxon>Rhizobiaceae</taxon>
        <taxon>Rhizobium/Agrobacterium group</taxon>
        <taxon>Pararhizobium</taxon>
    </lineage>
</organism>
<keyword evidence="4" id="KW-1185">Reference proteome</keyword>
<dbReference type="Proteomes" id="UP000320314">
    <property type="component" value="Unassembled WGS sequence"/>
</dbReference>
<comment type="similarity">
    <text evidence="1">Belongs to the sulfur carrier protein TusA family.</text>
</comment>
<evidence type="ECO:0000256" key="1">
    <source>
        <dbReference type="ARBA" id="ARBA00008984"/>
    </source>
</evidence>
<evidence type="ECO:0000313" key="3">
    <source>
        <dbReference type="EMBL" id="TPW28655.1"/>
    </source>
</evidence>
<dbReference type="Gene3D" id="3.30.110.40">
    <property type="entry name" value="TusA-like domain"/>
    <property type="match status" value="1"/>
</dbReference>
<dbReference type="Pfam" id="PF01206">
    <property type="entry name" value="TusA"/>
    <property type="match status" value="1"/>
</dbReference>
<dbReference type="EMBL" id="VHLH01000014">
    <property type="protein sequence ID" value="TPW28655.1"/>
    <property type="molecule type" value="Genomic_DNA"/>
</dbReference>
<dbReference type="InterPro" id="IPR036868">
    <property type="entry name" value="TusA-like_sf"/>
</dbReference>
<evidence type="ECO:0000259" key="2">
    <source>
        <dbReference type="Pfam" id="PF01206"/>
    </source>
</evidence>
<accession>A0A506U6S4</accession>
<protein>
    <submittedName>
        <fullName evidence="3">Response regulator SirA</fullName>
    </submittedName>
</protein>
<dbReference type="PANTHER" id="PTHR33279">
    <property type="entry name" value="SULFUR CARRIER PROTEIN YEDF-RELATED"/>
    <property type="match status" value="1"/>
</dbReference>
<dbReference type="SUPFAM" id="SSF64307">
    <property type="entry name" value="SirA-like"/>
    <property type="match status" value="1"/>
</dbReference>